<dbReference type="Proteomes" id="UP000629098">
    <property type="component" value="Unassembled WGS sequence"/>
</dbReference>
<dbReference type="RefSeq" id="WP_190836710.1">
    <property type="nucleotide sequence ID" value="NZ_CAWPPI010000111.1"/>
</dbReference>
<reference evidence="1" key="1">
    <citation type="submission" date="2020-09" db="EMBL/GenBank/DDBJ databases">
        <title>Iningainema tapete sp. nov. (Scytonemataceae, Cyanobacteria) from greenhouses in central Florida (USA) produces two types of nodularin with biosynthetic potential for microcystin-LR and anabaenopeptins.</title>
        <authorList>
            <person name="Berthold D.E."/>
            <person name="Lefler F.W."/>
            <person name="Huang I.-S."/>
            <person name="Abdulla H."/>
            <person name="Zimba P.V."/>
            <person name="Laughinghouse H.D. IV."/>
        </authorList>
    </citation>
    <scope>NUCLEOTIDE SEQUENCE</scope>
    <source>
        <strain evidence="1">BLCCT55</strain>
    </source>
</reference>
<keyword evidence="2" id="KW-1185">Reference proteome</keyword>
<sequence length="118" mass="13326">MQITVEVSQELGQQLQQFQDRLPEVVERGLMELLSEQSSNFVDEREIIALLASQPTPEQILAIRPSPEFQTRVSDLLAQSKAGNLSATGVAELERYLTIEHLVRMAKAHAFEQLRQNP</sequence>
<evidence type="ECO:0000313" key="1">
    <source>
        <dbReference type="EMBL" id="MBD2777641.1"/>
    </source>
</evidence>
<dbReference type="AlphaFoldDB" id="A0A8J6XQY5"/>
<name>A0A8J6XQY5_9CYAN</name>
<comment type="caution">
    <text evidence="1">The sequence shown here is derived from an EMBL/GenBank/DDBJ whole genome shotgun (WGS) entry which is preliminary data.</text>
</comment>
<evidence type="ECO:0000313" key="2">
    <source>
        <dbReference type="Proteomes" id="UP000629098"/>
    </source>
</evidence>
<organism evidence="1 2">
    <name type="scientific">Iningainema tapete BLCC-T55</name>
    <dbReference type="NCBI Taxonomy" id="2748662"/>
    <lineage>
        <taxon>Bacteria</taxon>
        <taxon>Bacillati</taxon>
        <taxon>Cyanobacteriota</taxon>
        <taxon>Cyanophyceae</taxon>
        <taxon>Nostocales</taxon>
        <taxon>Scytonemataceae</taxon>
        <taxon>Iningainema tapete</taxon>
    </lineage>
</organism>
<dbReference type="EMBL" id="JACXAE010000111">
    <property type="protein sequence ID" value="MBD2777641.1"/>
    <property type="molecule type" value="Genomic_DNA"/>
</dbReference>
<gene>
    <name evidence="1" type="ORF">ICL16_37770</name>
</gene>
<protein>
    <submittedName>
        <fullName evidence="1">Uncharacterized protein</fullName>
    </submittedName>
</protein>
<accession>A0A8J6XQY5</accession>
<proteinExistence type="predicted"/>